<dbReference type="Proteomes" id="UP000244441">
    <property type="component" value="Chromosome"/>
</dbReference>
<dbReference type="InterPro" id="IPR009659">
    <property type="entry name" value="DUF1249"/>
</dbReference>
<dbReference type="PANTHER" id="PTHR38774:SF1">
    <property type="entry name" value="CYTOPLASMIC PROTEIN"/>
    <property type="match status" value="1"/>
</dbReference>
<dbReference type="EMBL" id="CP026604">
    <property type="protein sequence ID" value="AWB68180.1"/>
    <property type="molecule type" value="Genomic_DNA"/>
</dbReference>
<dbReference type="RefSeq" id="WP_108604245.1">
    <property type="nucleotide sequence ID" value="NZ_CP026604.1"/>
</dbReference>
<sequence length="150" mass="17930">MQAFSNRYVPDLVQLGNLHEQNYFMLDKLVSNWQRLHHVVRFETNQQQLYQIKIIECSKYTNVIEMRQLSASLPAILQPQLEVRVYHDARLAEVVKNKNMGRIQQSYEYPNKRMMQKDEKTQNNLFLFDWLKFSLQFGLAEPSSVEYPTQ</sequence>
<gene>
    <name evidence="1" type="ORF">C2869_17940</name>
</gene>
<evidence type="ECO:0000313" key="1">
    <source>
        <dbReference type="EMBL" id="AWB68180.1"/>
    </source>
</evidence>
<accession>A0A2S0VVQ1</accession>
<dbReference type="AlphaFoldDB" id="A0A2S0VVQ1"/>
<organism evidence="1 2">
    <name type="scientific">Saccharobesus litoralis</name>
    <dbReference type="NCBI Taxonomy" id="2172099"/>
    <lineage>
        <taxon>Bacteria</taxon>
        <taxon>Pseudomonadati</taxon>
        <taxon>Pseudomonadota</taxon>
        <taxon>Gammaproteobacteria</taxon>
        <taxon>Alteromonadales</taxon>
        <taxon>Alteromonadaceae</taxon>
        <taxon>Saccharobesus</taxon>
    </lineage>
</organism>
<evidence type="ECO:0000313" key="2">
    <source>
        <dbReference type="Proteomes" id="UP000244441"/>
    </source>
</evidence>
<protein>
    <submittedName>
        <fullName evidence="1">DUF1249 domain-containing protein</fullName>
    </submittedName>
</protein>
<dbReference type="KEGG" id="cate:C2869_17940"/>
<dbReference type="OrthoDB" id="9793663at2"/>
<keyword evidence="2" id="KW-1185">Reference proteome</keyword>
<name>A0A2S0VVQ1_9ALTE</name>
<reference evidence="1 2" key="1">
    <citation type="submission" date="2018-01" db="EMBL/GenBank/DDBJ databases">
        <title>Genome sequence of a Cantenovulum-like bacteria.</title>
        <authorList>
            <person name="Tan W.R."/>
            <person name="Lau N.-S."/>
            <person name="Go F."/>
            <person name="Amirul A.-A.A."/>
        </authorList>
    </citation>
    <scope>NUCLEOTIDE SEQUENCE [LARGE SCALE GENOMIC DNA]</scope>
    <source>
        <strain evidence="1 2">CCB-QB4</strain>
    </source>
</reference>
<proteinExistence type="predicted"/>
<dbReference type="PANTHER" id="PTHR38774">
    <property type="entry name" value="CYTOPLASMIC PROTEIN-RELATED"/>
    <property type="match status" value="1"/>
</dbReference>
<dbReference type="Pfam" id="PF06853">
    <property type="entry name" value="DUF1249"/>
    <property type="match status" value="1"/>
</dbReference>